<dbReference type="PRINTS" id="PR00205">
    <property type="entry name" value="CADHERIN"/>
</dbReference>
<evidence type="ECO:0000259" key="6">
    <source>
        <dbReference type="PROSITE" id="PS50268"/>
    </source>
</evidence>
<reference evidence="9" key="1">
    <citation type="submission" date="2017-02" db="UniProtKB">
        <authorList>
            <consortium name="WormBaseParasite"/>
        </authorList>
    </citation>
    <scope>IDENTIFICATION</scope>
</reference>
<dbReference type="GO" id="GO:0008013">
    <property type="term" value="F:beta-catenin binding"/>
    <property type="evidence" value="ECO:0007669"/>
    <property type="project" value="TreeGrafter"/>
</dbReference>
<evidence type="ECO:0000256" key="4">
    <source>
        <dbReference type="ARBA" id="ARBA00023136"/>
    </source>
</evidence>
<feature type="domain" description="Cadherin" evidence="6">
    <location>
        <begin position="217"/>
        <end position="328"/>
    </location>
</feature>
<dbReference type="Gene3D" id="2.60.40.60">
    <property type="entry name" value="Cadherins"/>
    <property type="match status" value="2"/>
</dbReference>
<name>A0A0R3TZ02_RODNA</name>
<dbReference type="WBParaSite" id="HNAJ_0001310101-mRNA-1">
    <property type="protein sequence ID" value="HNAJ_0001310101-mRNA-1"/>
    <property type="gene ID" value="HNAJ_0001310101"/>
</dbReference>
<keyword evidence="8" id="KW-1185">Reference proteome</keyword>
<dbReference type="STRING" id="102285.A0A0R3TZ02"/>
<organism evidence="9">
    <name type="scientific">Rodentolepis nana</name>
    <name type="common">Dwarf tapeworm</name>
    <name type="synonym">Hymenolepis nana</name>
    <dbReference type="NCBI Taxonomy" id="102285"/>
    <lineage>
        <taxon>Eukaryota</taxon>
        <taxon>Metazoa</taxon>
        <taxon>Spiralia</taxon>
        <taxon>Lophotrochozoa</taxon>
        <taxon>Platyhelminthes</taxon>
        <taxon>Cestoda</taxon>
        <taxon>Eucestoda</taxon>
        <taxon>Cyclophyllidea</taxon>
        <taxon>Hymenolepididae</taxon>
        <taxon>Rodentolepis</taxon>
    </lineage>
</organism>
<keyword evidence="3 5" id="KW-0106">Calcium</keyword>
<dbReference type="GO" id="GO:0005509">
    <property type="term" value="F:calcium ion binding"/>
    <property type="evidence" value="ECO:0007669"/>
    <property type="project" value="UniProtKB-UniRule"/>
</dbReference>
<dbReference type="PANTHER" id="PTHR24027">
    <property type="entry name" value="CADHERIN-23"/>
    <property type="match status" value="1"/>
</dbReference>
<gene>
    <name evidence="7" type="ORF">HNAJ_LOCUS13075</name>
</gene>
<dbReference type="SUPFAM" id="SSF49313">
    <property type="entry name" value="Cadherin-like"/>
    <property type="match status" value="2"/>
</dbReference>
<dbReference type="PROSITE" id="PS50268">
    <property type="entry name" value="CADHERIN_2"/>
    <property type="match status" value="3"/>
</dbReference>
<dbReference type="GO" id="GO:0007156">
    <property type="term" value="P:homophilic cell adhesion via plasma membrane adhesion molecules"/>
    <property type="evidence" value="ECO:0007669"/>
    <property type="project" value="InterPro"/>
</dbReference>
<evidence type="ECO:0000256" key="5">
    <source>
        <dbReference type="PROSITE-ProRule" id="PRU00043"/>
    </source>
</evidence>
<reference evidence="7 8" key="2">
    <citation type="submission" date="2018-11" db="EMBL/GenBank/DDBJ databases">
        <authorList>
            <consortium name="Pathogen Informatics"/>
        </authorList>
    </citation>
    <scope>NUCLEOTIDE SEQUENCE [LARGE SCALE GENOMIC DNA]</scope>
</reference>
<dbReference type="InterPro" id="IPR015919">
    <property type="entry name" value="Cadherin-like_sf"/>
</dbReference>
<feature type="domain" description="Cadherin" evidence="6">
    <location>
        <begin position="1"/>
        <end position="34"/>
    </location>
</feature>
<protein>
    <submittedName>
        <fullName evidence="9">Cadherin</fullName>
    </submittedName>
</protein>
<dbReference type="InterPro" id="IPR020894">
    <property type="entry name" value="Cadherin_CS"/>
</dbReference>
<dbReference type="PANTHER" id="PTHR24027:SF438">
    <property type="entry name" value="CADHERIN 23"/>
    <property type="match status" value="1"/>
</dbReference>
<dbReference type="GO" id="GO:0016342">
    <property type="term" value="C:catenin complex"/>
    <property type="evidence" value="ECO:0007669"/>
    <property type="project" value="TreeGrafter"/>
</dbReference>
<dbReference type="Proteomes" id="UP000278807">
    <property type="component" value="Unassembled WGS sequence"/>
</dbReference>
<dbReference type="CDD" id="cd11304">
    <property type="entry name" value="Cadherin_repeat"/>
    <property type="match status" value="2"/>
</dbReference>
<dbReference type="EMBL" id="UZAE01014952">
    <property type="protein sequence ID" value="VDO14872.1"/>
    <property type="molecule type" value="Genomic_DNA"/>
</dbReference>
<proteinExistence type="predicted"/>
<dbReference type="AlphaFoldDB" id="A0A0R3TZ02"/>
<dbReference type="OrthoDB" id="6252479at2759"/>
<sequence>VTIRCTDNDSLKPLIRNATLHVSISDINDETPKFEHSVYQGHVRENESNSPVIHLTPSPAIRVVDADTGRNAHITFSLKEASAVDGSKNSTRMTSDVGYFRIDPRSGRLWTVPALDAEEQVDDSSGEGRKFVFYVVATDDGVPERRSSSALMNIFVDDINDNPPAFEHYHYNFEANFRFIITQTPKLPGELRYNDRDHSEDYAFTSFHPSLESVGNIEENAPVGMAVGQVFVRDADRTEANRKVRFSLRGRPEDLFLVDIDRTTGQMSMRRPVDYEKQSSISLTVVAENDAPLVNPTIPGRPPSNSVYQTEASVIINVLNVNDNRPEFIPIAPHRKHIIFAWEQLPVAGSNQTAGKNQRRFCEPIPYKVIDKDCEPASREFCCTLELENTFDGMFGLLEEIPSVLCALKRPSQPQSYKLLLKARDGNGNDSLTSQKFAGLEDFENDVKQISGNQIHREIANKAQHVIFAGENQ</sequence>
<dbReference type="Pfam" id="PF00028">
    <property type="entry name" value="Cadherin"/>
    <property type="match status" value="2"/>
</dbReference>
<dbReference type="InterPro" id="IPR039808">
    <property type="entry name" value="Cadherin"/>
</dbReference>
<evidence type="ECO:0000256" key="2">
    <source>
        <dbReference type="ARBA" id="ARBA00022737"/>
    </source>
</evidence>
<evidence type="ECO:0000313" key="8">
    <source>
        <dbReference type="Proteomes" id="UP000278807"/>
    </source>
</evidence>
<dbReference type="GO" id="GO:0016477">
    <property type="term" value="P:cell migration"/>
    <property type="evidence" value="ECO:0007669"/>
    <property type="project" value="TreeGrafter"/>
</dbReference>
<dbReference type="GO" id="GO:0045296">
    <property type="term" value="F:cadherin binding"/>
    <property type="evidence" value="ECO:0007669"/>
    <property type="project" value="TreeGrafter"/>
</dbReference>
<keyword evidence="4" id="KW-0472">Membrane</keyword>
<evidence type="ECO:0000256" key="3">
    <source>
        <dbReference type="ARBA" id="ARBA00022837"/>
    </source>
</evidence>
<dbReference type="SMART" id="SM00112">
    <property type="entry name" value="CA"/>
    <property type="match status" value="2"/>
</dbReference>
<accession>A0A0R3TZ02</accession>
<evidence type="ECO:0000313" key="7">
    <source>
        <dbReference type="EMBL" id="VDO14872.1"/>
    </source>
</evidence>
<comment type="subcellular location">
    <subcellularLocation>
        <location evidence="1">Membrane</location>
    </subcellularLocation>
</comment>
<dbReference type="PROSITE" id="PS00232">
    <property type="entry name" value="CADHERIN_1"/>
    <property type="match status" value="1"/>
</dbReference>
<keyword evidence="2" id="KW-0677">Repeat</keyword>
<feature type="domain" description="Cadherin" evidence="6">
    <location>
        <begin position="35"/>
        <end position="166"/>
    </location>
</feature>
<evidence type="ECO:0000256" key="1">
    <source>
        <dbReference type="ARBA" id="ARBA00004370"/>
    </source>
</evidence>
<evidence type="ECO:0000313" key="9">
    <source>
        <dbReference type="WBParaSite" id="HNAJ_0001310101-mRNA-1"/>
    </source>
</evidence>
<dbReference type="InterPro" id="IPR002126">
    <property type="entry name" value="Cadherin-like_dom"/>
</dbReference>